<dbReference type="AlphaFoldDB" id="A0A0A1VUT0"/>
<evidence type="ECO:0000313" key="15">
    <source>
        <dbReference type="Proteomes" id="UP000030321"/>
    </source>
</evidence>
<evidence type="ECO:0000256" key="9">
    <source>
        <dbReference type="ARBA" id="ARBA00023588"/>
    </source>
</evidence>
<evidence type="ECO:0000313" key="14">
    <source>
        <dbReference type="EMBL" id="GAL93592.1"/>
    </source>
</evidence>
<dbReference type="Pfam" id="PF18927">
    <property type="entry name" value="CrtO"/>
    <property type="match status" value="1"/>
</dbReference>
<keyword evidence="3 14" id="KW-0808">Transferase</keyword>
<name>A0A0A1VUT0_MICAE</name>
<dbReference type="GO" id="GO:0005886">
    <property type="term" value="C:plasma membrane"/>
    <property type="evidence" value="ECO:0007669"/>
    <property type="project" value="UniProtKB-SubCell"/>
</dbReference>
<comment type="subcellular location">
    <subcellularLocation>
        <location evidence="1">Cell membrane</location>
        <topology evidence="1">Single-pass membrane protein</topology>
    </subcellularLocation>
</comment>
<evidence type="ECO:0000256" key="6">
    <source>
        <dbReference type="ARBA" id="ARBA00022989"/>
    </source>
</evidence>
<reference evidence="15" key="1">
    <citation type="journal article" date="2015" name="Genome">
        <title>Whole Genome Sequence of the Non-Microcystin-Producing Microcystis aeruginosa Strain NIES-44.</title>
        <authorList>
            <person name="Okano K."/>
            <person name="Miyata N."/>
            <person name="Ozaki Y."/>
        </authorList>
    </citation>
    <scope>NUCLEOTIDE SEQUENCE [LARGE SCALE GENOMIC DNA]</scope>
    <source>
        <strain evidence="15">NIES-44</strain>
    </source>
</reference>
<dbReference type="EMBL" id="BBPA01000041">
    <property type="protein sequence ID" value="GAL93592.1"/>
    <property type="molecule type" value="Genomic_DNA"/>
</dbReference>
<evidence type="ECO:0000256" key="3">
    <source>
        <dbReference type="ARBA" id="ARBA00022679"/>
    </source>
</evidence>
<comment type="pathway">
    <text evidence="9">Carotenoid biosynthesis; staphyloxanthin biosynthesis; staphyloxanthin from farnesyl diphosphate: step 5/5.</text>
</comment>
<evidence type="ECO:0000256" key="11">
    <source>
        <dbReference type="ARBA" id="ARBA00023667"/>
    </source>
</evidence>
<feature type="transmembrane region" description="Helical" evidence="13">
    <location>
        <begin position="12"/>
        <end position="31"/>
    </location>
</feature>
<protein>
    <recommendedName>
        <fullName evidence="11">Glycosyl-4,4'-diaponeurosporenoate acyltransferase</fullName>
    </recommendedName>
</protein>
<proteinExistence type="inferred from homology"/>
<comment type="similarity">
    <text evidence="10">Belongs to the acyltransferase CrtO family.</text>
</comment>
<evidence type="ECO:0000256" key="13">
    <source>
        <dbReference type="SAM" id="Phobius"/>
    </source>
</evidence>
<evidence type="ECO:0000256" key="5">
    <source>
        <dbReference type="ARBA" id="ARBA00022729"/>
    </source>
</evidence>
<evidence type="ECO:0000256" key="8">
    <source>
        <dbReference type="ARBA" id="ARBA00023315"/>
    </source>
</evidence>
<dbReference type="InterPro" id="IPR044021">
    <property type="entry name" value="CrtO"/>
</dbReference>
<keyword evidence="7 13" id="KW-0472">Membrane</keyword>
<dbReference type="RefSeq" id="WP_002799014.1">
    <property type="nucleotide sequence ID" value="NZ_BBPA01000041.1"/>
</dbReference>
<comment type="caution">
    <text evidence="14">The sequence shown here is derived from an EMBL/GenBank/DDBJ whole genome shotgun (WGS) entry which is preliminary data.</text>
</comment>
<keyword evidence="8 14" id="KW-0012">Acyltransferase</keyword>
<keyword evidence="4 13" id="KW-0812">Transmembrane</keyword>
<dbReference type="GO" id="GO:0016746">
    <property type="term" value="F:acyltransferase activity"/>
    <property type="evidence" value="ECO:0007669"/>
    <property type="project" value="UniProtKB-KW"/>
</dbReference>
<dbReference type="UniPathway" id="UPA00029">
    <property type="reaction ID" value="UER00560"/>
</dbReference>
<dbReference type="Proteomes" id="UP000030321">
    <property type="component" value="Unassembled WGS sequence"/>
</dbReference>
<gene>
    <name evidence="14" type="ORF">N44_02447</name>
</gene>
<evidence type="ECO:0000256" key="7">
    <source>
        <dbReference type="ARBA" id="ARBA00023136"/>
    </source>
</evidence>
<comment type="function">
    <text evidence="12">Catalyzes the acylation of glycosyl-4,4'-diaponeurosporenoate, i.e. the esterification of glucose at the C6'' position with the carboxyl group of the C(15) fatty acid 12-methyltetradecanoic acid, to yield staphyloxanthin. This is the last step in the biosynthesis of this orange pigment, present in most staphylococci strains.</text>
</comment>
<keyword evidence="2" id="KW-1003">Cell membrane</keyword>
<keyword evidence="5" id="KW-0732">Signal</keyword>
<evidence type="ECO:0000256" key="10">
    <source>
        <dbReference type="ARBA" id="ARBA00023603"/>
    </source>
</evidence>
<evidence type="ECO:0000256" key="4">
    <source>
        <dbReference type="ARBA" id="ARBA00022692"/>
    </source>
</evidence>
<sequence>MRLSILQLPDGVIVGLCVVGWTAWSLLIGFVGHRLPLKFLETDTCLTRPRPWGEDRQWYNRVLRIKRWKDRLPEAGDFFPGGFRKTSVGGGDCAVMSRFLAETRRAEYVHIAIWLFWLVTMLWTPGWGVLVNLAVGTAFNLPCLWVQRYNRLRLQHLLVLKGQGKTIC</sequence>
<evidence type="ECO:0000256" key="1">
    <source>
        <dbReference type="ARBA" id="ARBA00004162"/>
    </source>
</evidence>
<evidence type="ECO:0000256" key="12">
    <source>
        <dbReference type="ARBA" id="ARBA00025324"/>
    </source>
</evidence>
<evidence type="ECO:0000256" key="2">
    <source>
        <dbReference type="ARBA" id="ARBA00022475"/>
    </source>
</evidence>
<organism evidence="14 15">
    <name type="scientific">Microcystis aeruginosa NIES-44</name>
    <dbReference type="NCBI Taxonomy" id="449439"/>
    <lineage>
        <taxon>Bacteria</taxon>
        <taxon>Bacillati</taxon>
        <taxon>Cyanobacteriota</taxon>
        <taxon>Cyanophyceae</taxon>
        <taxon>Oscillatoriophycideae</taxon>
        <taxon>Chroococcales</taxon>
        <taxon>Microcystaceae</taxon>
        <taxon>Microcystis</taxon>
    </lineage>
</organism>
<keyword evidence="6 13" id="KW-1133">Transmembrane helix</keyword>
<accession>A0A0A1VUT0</accession>